<reference evidence="2 3" key="1">
    <citation type="journal article" date="2023" name="J. Hered.">
        <title>Chromosome-level genome of the wood stork (Mycteria americana) provides insight into avian chromosome evolution.</title>
        <authorList>
            <person name="Flamio R. Jr."/>
            <person name="Ramstad K.M."/>
        </authorList>
    </citation>
    <scope>NUCLEOTIDE SEQUENCE [LARGE SCALE GENOMIC DNA]</scope>
    <source>
        <strain evidence="2">JAX WOST 10</strain>
    </source>
</reference>
<protein>
    <recommendedName>
        <fullName evidence="4">Secreted protein</fullName>
    </recommendedName>
</protein>
<gene>
    <name evidence="2" type="ORF">QYF61_026558</name>
</gene>
<keyword evidence="1" id="KW-0732">Signal</keyword>
<dbReference type="AlphaFoldDB" id="A0AAN7PMR5"/>
<keyword evidence="3" id="KW-1185">Reference proteome</keyword>
<accession>A0AAN7PMR5</accession>
<organism evidence="2 3">
    <name type="scientific">Mycteria americana</name>
    <name type="common">Wood stork</name>
    <dbReference type="NCBI Taxonomy" id="33587"/>
    <lineage>
        <taxon>Eukaryota</taxon>
        <taxon>Metazoa</taxon>
        <taxon>Chordata</taxon>
        <taxon>Craniata</taxon>
        <taxon>Vertebrata</taxon>
        <taxon>Euteleostomi</taxon>
        <taxon>Archelosauria</taxon>
        <taxon>Archosauria</taxon>
        <taxon>Dinosauria</taxon>
        <taxon>Saurischia</taxon>
        <taxon>Theropoda</taxon>
        <taxon>Coelurosauria</taxon>
        <taxon>Aves</taxon>
        <taxon>Neognathae</taxon>
        <taxon>Neoaves</taxon>
        <taxon>Aequornithes</taxon>
        <taxon>Ciconiiformes</taxon>
        <taxon>Ciconiidae</taxon>
        <taxon>Mycteria</taxon>
    </lineage>
</organism>
<sequence>MASRPLLSSYVLLLSAAEPTPGTVCPKKDVEKLKRVQQKATGCLIYSVELSLGNSIAGHRWVQRHTKL</sequence>
<evidence type="ECO:0000256" key="1">
    <source>
        <dbReference type="SAM" id="SignalP"/>
    </source>
</evidence>
<evidence type="ECO:0008006" key="4">
    <source>
        <dbReference type="Google" id="ProtNLM"/>
    </source>
</evidence>
<evidence type="ECO:0000313" key="3">
    <source>
        <dbReference type="Proteomes" id="UP001333110"/>
    </source>
</evidence>
<comment type="caution">
    <text evidence="2">The sequence shown here is derived from an EMBL/GenBank/DDBJ whole genome shotgun (WGS) entry which is preliminary data.</text>
</comment>
<feature type="chain" id="PRO_5042819532" description="Secreted protein" evidence="1">
    <location>
        <begin position="23"/>
        <end position="68"/>
    </location>
</feature>
<name>A0AAN7PMR5_MYCAM</name>
<dbReference type="Proteomes" id="UP001333110">
    <property type="component" value="Unassembled WGS sequence"/>
</dbReference>
<proteinExistence type="predicted"/>
<feature type="signal peptide" evidence="1">
    <location>
        <begin position="1"/>
        <end position="22"/>
    </location>
</feature>
<dbReference type="EMBL" id="JAUNZN010000001">
    <property type="protein sequence ID" value="KAK4832915.1"/>
    <property type="molecule type" value="Genomic_DNA"/>
</dbReference>
<evidence type="ECO:0000313" key="2">
    <source>
        <dbReference type="EMBL" id="KAK4832915.1"/>
    </source>
</evidence>